<evidence type="ECO:0000256" key="1">
    <source>
        <dbReference type="SAM" id="MobiDB-lite"/>
    </source>
</evidence>
<feature type="region of interest" description="Disordered" evidence="1">
    <location>
        <begin position="171"/>
        <end position="193"/>
    </location>
</feature>
<organism evidence="2">
    <name type="scientific">Phaeomonas parva</name>
    <dbReference type="NCBI Taxonomy" id="124430"/>
    <lineage>
        <taxon>Eukaryota</taxon>
        <taxon>Sar</taxon>
        <taxon>Stramenopiles</taxon>
        <taxon>Ochrophyta</taxon>
        <taxon>Pinguiophyceae</taxon>
        <taxon>Pinguiochrysidales</taxon>
        <taxon>Pinguiochrysidaceae</taxon>
        <taxon>Phaeomonas</taxon>
    </lineage>
</organism>
<dbReference type="InterPro" id="IPR011989">
    <property type="entry name" value="ARM-like"/>
</dbReference>
<feature type="compositionally biased region" description="Basic and acidic residues" evidence="1">
    <location>
        <begin position="393"/>
        <end position="402"/>
    </location>
</feature>
<protein>
    <submittedName>
        <fullName evidence="2">Uncharacterized protein</fullName>
    </submittedName>
</protein>
<dbReference type="InterPro" id="IPR016024">
    <property type="entry name" value="ARM-type_fold"/>
</dbReference>
<accession>A0A7S1XZG2</accession>
<reference evidence="2" key="1">
    <citation type="submission" date="2021-01" db="EMBL/GenBank/DDBJ databases">
        <authorList>
            <person name="Corre E."/>
            <person name="Pelletier E."/>
            <person name="Niang G."/>
            <person name="Scheremetjew M."/>
            <person name="Finn R."/>
            <person name="Kale V."/>
            <person name="Holt S."/>
            <person name="Cochrane G."/>
            <person name="Meng A."/>
            <person name="Brown T."/>
            <person name="Cohen L."/>
        </authorList>
    </citation>
    <scope>NUCLEOTIDE SEQUENCE</scope>
    <source>
        <strain evidence="2">CCMP2877</strain>
    </source>
</reference>
<feature type="region of interest" description="Disordered" evidence="1">
    <location>
        <begin position="381"/>
        <end position="433"/>
    </location>
</feature>
<evidence type="ECO:0000313" key="2">
    <source>
        <dbReference type="EMBL" id="CAD9267329.1"/>
    </source>
</evidence>
<gene>
    <name evidence="2" type="ORF">PPAR1163_LOCUS25755</name>
</gene>
<name>A0A7S1XZG2_9STRA</name>
<dbReference type="Gene3D" id="1.25.10.10">
    <property type="entry name" value="Leucine-rich Repeat Variant"/>
    <property type="match status" value="1"/>
</dbReference>
<dbReference type="AlphaFoldDB" id="A0A7S1XZG2"/>
<feature type="compositionally biased region" description="Basic and acidic residues" evidence="1">
    <location>
        <begin position="413"/>
        <end position="433"/>
    </location>
</feature>
<feature type="compositionally biased region" description="Basic and acidic residues" evidence="1">
    <location>
        <begin position="171"/>
        <end position="182"/>
    </location>
</feature>
<sequence length="433" mass="49092">MGAVASTAVRLTFPLAGLVDQLFIILSPEERSNILDGLDELARRALFSPVAHSNRLRMVDLNTTELCLETLKLFFRDEIMVRTAVRILSRLTKEAEGAMRLVDLKGEDAIQEVLDRFGNDDDTMAVCQRTLKNMNEQGAIVATRDMRRALRMFMLRDEFKNAEANFTEEDRRRLKESFEERPTLTPPPMFVEEKDPGFMSEEKMISVVRKHMTTFEKNITVQNAALEVVLLMSKLGGDVPMYILNGDLCQGVVGAMLTFPRNRTIMWKGCMCVHIVHDILELQSEYGNAGAIKAISKLFKAFQMDRDLQAQGIWALAALAQIPNNIERMQASTTIMQIMYDVLFQDRPGKLDEDDDEDRARVSADLHIPLALKRHINEEVLAAKGKHRRKKKIEVPEKENPRPPKKRTPFGRAGDDHVAGERGLVDLSKVDVD</sequence>
<proteinExistence type="predicted"/>
<dbReference type="EMBL" id="HBGJ01040933">
    <property type="protein sequence ID" value="CAD9267329.1"/>
    <property type="molecule type" value="Transcribed_RNA"/>
</dbReference>
<dbReference type="SUPFAM" id="SSF48371">
    <property type="entry name" value="ARM repeat"/>
    <property type="match status" value="1"/>
</dbReference>